<dbReference type="Pfam" id="PF04084">
    <property type="entry name" value="RecA-like_ORC2"/>
    <property type="match status" value="1"/>
</dbReference>
<protein>
    <recommendedName>
        <fullName evidence="3 6">Origin recognition complex subunit 2</fullName>
    </recommendedName>
</protein>
<evidence type="ECO:0000259" key="9">
    <source>
        <dbReference type="Pfam" id="PF24882"/>
    </source>
</evidence>
<feature type="domain" description="Origin recognition complex subunit 2 winged-helix" evidence="9">
    <location>
        <begin position="315"/>
        <end position="351"/>
    </location>
</feature>
<dbReference type="GO" id="GO:0005664">
    <property type="term" value="C:nuclear origin of replication recognition complex"/>
    <property type="evidence" value="ECO:0007669"/>
    <property type="project" value="UniProtKB-UniRule"/>
</dbReference>
<comment type="similarity">
    <text evidence="2 6">Belongs to the ORC2 family.</text>
</comment>
<accession>A0A915DZM4</accession>
<dbReference type="Proteomes" id="UP000887574">
    <property type="component" value="Unplaced"/>
</dbReference>
<dbReference type="Pfam" id="PF24882">
    <property type="entry name" value="WHD_ORC2"/>
    <property type="match status" value="1"/>
</dbReference>
<evidence type="ECO:0000256" key="6">
    <source>
        <dbReference type="RuleBase" id="RU368084"/>
    </source>
</evidence>
<keyword evidence="10" id="KW-1185">Reference proteome</keyword>
<dbReference type="GO" id="GO:0006260">
    <property type="term" value="P:DNA replication"/>
    <property type="evidence" value="ECO:0007669"/>
    <property type="project" value="UniProtKB-UniRule"/>
</dbReference>
<keyword evidence="4 6" id="KW-0235">DNA replication</keyword>
<dbReference type="AlphaFoldDB" id="A0A915DZM4"/>
<dbReference type="WBParaSite" id="jg24886">
    <property type="protein sequence ID" value="jg24886"/>
    <property type="gene ID" value="jg24886"/>
</dbReference>
<evidence type="ECO:0000256" key="7">
    <source>
        <dbReference type="SAM" id="MobiDB-lite"/>
    </source>
</evidence>
<evidence type="ECO:0000259" key="8">
    <source>
        <dbReference type="Pfam" id="PF04084"/>
    </source>
</evidence>
<evidence type="ECO:0000256" key="2">
    <source>
        <dbReference type="ARBA" id="ARBA00007421"/>
    </source>
</evidence>
<dbReference type="PANTHER" id="PTHR14052">
    <property type="entry name" value="ORIGIN RECOGNITION COMPLEX SUBUNIT 2"/>
    <property type="match status" value="1"/>
</dbReference>
<keyword evidence="5 6" id="KW-0539">Nucleus</keyword>
<evidence type="ECO:0000256" key="1">
    <source>
        <dbReference type="ARBA" id="ARBA00004123"/>
    </source>
</evidence>
<organism evidence="10 11">
    <name type="scientific">Ditylenchus dipsaci</name>
    <dbReference type="NCBI Taxonomy" id="166011"/>
    <lineage>
        <taxon>Eukaryota</taxon>
        <taxon>Metazoa</taxon>
        <taxon>Ecdysozoa</taxon>
        <taxon>Nematoda</taxon>
        <taxon>Chromadorea</taxon>
        <taxon>Rhabditida</taxon>
        <taxon>Tylenchina</taxon>
        <taxon>Tylenchomorpha</taxon>
        <taxon>Sphaerularioidea</taxon>
        <taxon>Anguinidae</taxon>
        <taxon>Anguininae</taxon>
        <taxon>Ditylenchus</taxon>
    </lineage>
</organism>
<dbReference type="GO" id="GO:0003688">
    <property type="term" value="F:DNA replication origin binding"/>
    <property type="evidence" value="ECO:0007669"/>
    <property type="project" value="UniProtKB-UniRule"/>
</dbReference>
<evidence type="ECO:0000313" key="10">
    <source>
        <dbReference type="Proteomes" id="UP000887574"/>
    </source>
</evidence>
<comment type="subcellular location">
    <subcellularLocation>
        <location evidence="1 6">Nucleus</location>
    </subcellularLocation>
</comment>
<reference evidence="11" key="1">
    <citation type="submission" date="2022-11" db="UniProtKB">
        <authorList>
            <consortium name="WormBaseParasite"/>
        </authorList>
    </citation>
    <scope>IDENTIFICATION</scope>
</reference>
<evidence type="ECO:0000256" key="4">
    <source>
        <dbReference type="ARBA" id="ARBA00022705"/>
    </source>
</evidence>
<sequence length="373" mass="42448">MLNVDFSSALDHYFSPKKKSPKHGSSPNKKIGASPKRIQRALDFEEECDSSEESVKTVVPTKNLKCNLELLSLCFQNIDQCAPVSEWIKHYNNWTGLTEGFNLLIYGVGSKRELLEHFGQHALAEFNHVICDGFDPRVNVRSIFDYVVLQFALESTLIRKESLRDWALRIEKEVDEKSLTFYILLNNIDGRALRDPIQQEALSILARSNHVHLIATIDHVNGTMLWDQKTRDSFNWLLVPFSTMRVCGGEMLAGESKILGLDIKQSGWSHNMASLEVFWQATTQNSRKILQQLAIHAGSTKDKKSEEGSTSLMLPDFCKILRIEFATTSEPVLRQQLTEFIDHQLIHIDRDGCIQLTVDRNLVASFLDSKLND</sequence>
<evidence type="ECO:0000313" key="11">
    <source>
        <dbReference type="WBParaSite" id="jg24886"/>
    </source>
</evidence>
<evidence type="ECO:0000256" key="5">
    <source>
        <dbReference type="ARBA" id="ARBA00023242"/>
    </source>
</evidence>
<dbReference type="InterPro" id="IPR056773">
    <property type="entry name" value="WHD_ORC2"/>
</dbReference>
<feature type="region of interest" description="Disordered" evidence="7">
    <location>
        <begin position="15"/>
        <end position="35"/>
    </location>
</feature>
<evidence type="ECO:0000256" key="3">
    <source>
        <dbReference type="ARBA" id="ARBA00019080"/>
    </source>
</evidence>
<name>A0A915DZM4_9BILA</name>
<dbReference type="InterPro" id="IPR007220">
    <property type="entry name" value="ORC2"/>
</dbReference>
<proteinExistence type="inferred from homology"/>
<comment type="subunit">
    <text evidence="6">Component of the origin recognition complex (ORC).</text>
</comment>
<comment type="function">
    <text evidence="6">Component of the origin recognition complex (ORC) that binds origins of replication. DNA-binding is ATP-dependent. ORC is required to assemble the pre-replication complex necessary to initiate DNA replication.</text>
</comment>
<dbReference type="InterPro" id="IPR056772">
    <property type="entry name" value="RecA-like_ORC2"/>
</dbReference>
<feature type="domain" description="Origin recognition complex subunit 2 RecA-like" evidence="8">
    <location>
        <begin position="91"/>
        <end position="238"/>
    </location>
</feature>
<dbReference type="PANTHER" id="PTHR14052:SF0">
    <property type="entry name" value="ORIGIN RECOGNITION COMPLEX SUBUNIT 2"/>
    <property type="match status" value="1"/>
</dbReference>